<evidence type="ECO:0000313" key="2">
    <source>
        <dbReference type="Proteomes" id="UP001183615"/>
    </source>
</evidence>
<sequence>MTTKSDMTEKFSVFTAPRGGVMTKEVGVVTGELELHTAAGDDGTLTLRIRYAGADEWYTVDGGPYRLHDPRDHEVLHDVLVGLLHRPQP</sequence>
<organism evidence="1 2">
    <name type="scientific">Streptomyces johnsoniae</name>
    <dbReference type="NCBI Taxonomy" id="3075532"/>
    <lineage>
        <taxon>Bacteria</taxon>
        <taxon>Bacillati</taxon>
        <taxon>Actinomycetota</taxon>
        <taxon>Actinomycetes</taxon>
        <taxon>Kitasatosporales</taxon>
        <taxon>Streptomycetaceae</taxon>
        <taxon>Streptomyces</taxon>
    </lineage>
</organism>
<keyword evidence="2" id="KW-1185">Reference proteome</keyword>
<name>A0ABU2S7P0_9ACTN</name>
<dbReference type="Proteomes" id="UP001183615">
    <property type="component" value="Unassembled WGS sequence"/>
</dbReference>
<evidence type="ECO:0000313" key="1">
    <source>
        <dbReference type="EMBL" id="MDT0443670.1"/>
    </source>
</evidence>
<proteinExistence type="predicted"/>
<dbReference type="RefSeq" id="WP_311617979.1">
    <property type="nucleotide sequence ID" value="NZ_JAVREV010000006.1"/>
</dbReference>
<gene>
    <name evidence="1" type="ORF">RM779_13865</name>
</gene>
<dbReference type="EMBL" id="JAVREV010000006">
    <property type="protein sequence ID" value="MDT0443670.1"/>
    <property type="molecule type" value="Genomic_DNA"/>
</dbReference>
<accession>A0ABU2S7P0</accession>
<reference evidence="2" key="1">
    <citation type="submission" date="2023-07" db="EMBL/GenBank/DDBJ databases">
        <title>30 novel species of actinomycetes from the DSMZ collection.</title>
        <authorList>
            <person name="Nouioui I."/>
        </authorList>
    </citation>
    <scope>NUCLEOTIDE SEQUENCE [LARGE SCALE GENOMIC DNA]</scope>
    <source>
        <strain evidence="2">DSM 41886</strain>
    </source>
</reference>
<comment type="caution">
    <text evidence="1">The sequence shown here is derived from an EMBL/GenBank/DDBJ whole genome shotgun (WGS) entry which is preliminary data.</text>
</comment>
<protein>
    <submittedName>
        <fullName evidence="1">Uncharacterized protein</fullName>
    </submittedName>
</protein>